<dbReference type="Pfam" id="PF05269">
    <property type="entry name" value="Phage_CII"/>
    <property type="match status" value="1"/>
</dbReference>
<accession>A0A7H9BGJ6</accession>
<protein>
    <recommendedName>
        <fullName evidence="1">HTH cro/C1-type domain-containing protein</fullName>
    </recommendedName>
</protein>
<dbReference type="GO" id="GO:0003677">
    <property type="term" value="F:DNA binding"/>
    <property type="evidence" value="ECO:0007669"/>
    <property type="project" value="InterPro"/>
</dbReference>
<dbReference type="InterPro" id="IPR010982">
    <property type="entry name" value="Lambda_DNA-bd_dom_sf"/>
</dbReference>
<dbReference type="Gene3D" id="1.10.260.40">
    <property type="entry name" value="lambda repressor-like DNA-binding domains"/>
    <property type="match status" value="1"/>
</dbReference>
<keyword evidence="3" id="KW-1185">Reference proteome</keyword>
<evidence type="ECO:0000313" key="2">
    <source>
        <dbReference type="EMBL" id="QLG87659.1"/>
    </source>
</evidence>
<dbReference type="SUPFAM" id="SSF47413">
    <property type="entry name" value="lambda repressor-like DNA-binding domains"/>
    <property type="match status" value="1"/>
</dbReference>
<proteinExistence type="predicted"/>
<dbReference type="KEGG" id="chiz:HQ393_04985"/>
<dbReference type="PROSITE" id="PS50943">
    <property type="entry name" value="HTH_CROC1"/>
    <property type="match status" value="1"/>
</dbReference>
<reference evidence="2 3" key="1">
    <citation type="submission" date="2020-07" db="EMBL/GenBank/DDBJ databases">
        <title>Complete genome sequence of Chitinibacter sp. 2T18.</title>
        <authorList>
            <person name="Bae J.-W."/>
            <person name="Choi J.-W."/>
        </authorList>
    </citation>
    <scope>NUCLEOTIDE SEQUENCE [LARGE SCALE GENOMIC DNA]</scope>
    <source>
        <strain evidence="2 3">2T18</strain>
    </source>
</reference>
<name>A0A7H9BGJ6_9NEIS</name>
<dbReference type="GO" id="GO:0006355">
    <property type="term" value="P:regulation of DNA-templated transcription"/>
    <property type="evidence" value="ECO:0007669"/>
    <property type="project" value="InterPro"/>
</dbReference>
<sequence length="106" mass="11882">MSTSLQQAQERSRQIESQLLAKLAETGQVQVADRIGVDQSTISKWKKDNHFLEIGKLLTALGLKLAEENDKVVNECDMVVEPSEMAALKTLARKYLLADELRGQRI</sequence>
<evidence type="ECO:0000259" key="1">
    <source>
        <dbReference type="PROSITE" id="PS50943"/>
    </source>
</evidence>
<dbReference type="InterPro" id="IPR007933">
    <property type="entry name" value="Transcrpt_activ_CII"/>
</dbReference>
<dbReference type="Proteomes" id="UP000509597">
    <property type="component" value="Chromosome"/>
</dbReference>
<dbReference type="InterPro" id="IPR001387">
    <property type="entry name" value="Cro/C1-type_HTH"/>
</dbReference>
<dbReference type="RefSeq" id="WP_179357740.1">
    <property type="nucleotide sequence ID" value="NZ_CP058627.1"/>
</dbReference>
<evidence type="ECO:0000313" key="3">
    <source>
        <dbReference type="Proteomes" id="UP000509597"/>
    </source>
</evidence>
<gene>
    <name evidence="2" type="ORF">HQ393_04985</name>
</gene>
<feature type="domain" description="HTH cro/C1-type" evidence="1">
    <location>
        <begin position="28"/>
        <end position="68"/>
    </location>
</feature>
<dbReference type="AlphaFoldDB" id="A0A7H9BGJ6"/>
<dbReference type="CDD" id="cd00093">
    <property type="entry name" value="HTH_XRE"/>
    <property type="match status" value="1"/>
</dbReference>
<dbReference type="EMBL" id="CP058627">
    <property type="protein sequence ID" value="QLG87659.1"/>
    <property type="molecule type" value="Genomic_DNA"/>
</dbReference>
<organism evidence="2 3">
    <name type="scientific">Chitinibacter bivalviorum</name>
    <dbReference type="NCBI Taxonomy" id="2739434"/>
    <lineage>
        <taxon>Bacteria</taxon>
        <taxon>Pseudomonadati</taxon>
        <taxon>Pseudomonadota</taxon>
        <taxon>Betaproteobacteria</taxon>
        <taxon>Neisseriales</taxon>
        <taxon>Chitinibacteraceae</taxon>
        <taxon>Chitinibacter</taxon>
    </lineage>
</organism>